<dbReference type="Proteomes" id="UP000669179">
    <property type="component" value="Unassembled WGS sequence"/>
</dbReference>
<dbReference type="Gene3D" id="2.120.10.30">
    <property type="entry name" value="TolB, C-terminal domain"/>
    <property type="match status" value="1"/>
</dbReference>
<keyword evidence="2" id="KW-0812">Transmembrane</keyword>
<comment type="caution">
    <text evidence="3">The sequence shown here is derived from an EMBL/GenBank/DDBJ whole genome shotgun (WGS) entry which is preliminary data.</text>
</comment>
<dbReference type="SUPFAM" id="SSF50969">
    <property type="entry name" value="YVTN repeat-like/Quinoprotein amine dehydrogenase"/>
    <property type="match status" value="1"/>
</dbReference>
<dbReference type="AlphaFoldDB" id="A0A939P7R2"/>
<feature type="transmembrane region" description="Helical" evidence="2">
    <location>
        <begin position="37"/>
        <end position="58"/>
    </location>
</feature>
<reference evidence="3" key="1">
    <citation type="submission" date="2021-03" db="EMBL/GenBank/DDBJ databases">
        <authorList>
            <person name="Kanchanasin P."/>
            <person name="Saeng-In P."/>
            <person name="Phongsopitanun W."/>
            <person name="Yuki M."/>
            <person name="Kudo T."/>
            <person name="Ohkuma M."/>
            <person name="Tanasupawat S."/>
        </authorList>
    </citation>
    <scope>NUCLEOTIDE SEQUENCE</scope>
    <source>
        <strain evidence="3">GKU 128</strain>
    </source>
</reference>
<dbReference type="InterPro" id="IPR011044">
    <property type="entry name" value="Quino_amine_DH_bsu"/>
</dbReference>
<evidence type="ECO:0000256" key="2">
    <source>
        <dbReference type="SAM" id="Phobius"/>
    </source>
</evidence>
<dbReference type="RefSeq" id="WP_208254312.1">
    <property type="nucleotide sequence ID" value="NZ_JAGEOJ010000002.1"/>
</dbReference>
<dbReference type="EMBL" id="JAGEOJ010000002">
    <property type="protein sequence ID" value="MBO2446732.1"/>
    <property type="molecule type" value="Genomic_DNA"/>
</dbReference>
<name>A0A939P7R2_9ACTN</name>
<sequence>MSPRLHDALNELAAGAPPEVSADRVLDGARRRRRIRLIAVPTVAAAAAAAILIGTALVEGRTEPPRPAERPDPPLVTEPGKILNPPGVLPGPLPKGKVEPIVYAFLDHCRGKNLKETTSVTGDCAQWRLVGRSGKQWRLPDGVGSRAVRPDDYMSGDAPLEISPDGRRIAYYRAKDQCIVVRDLTSGKVTPVGPRWVPSAIPSLMFSGDGTRLALNPRDETRTSRPLLGDVRTGTSTALPSGTVIGLSQDASTVVLGDIWNEKAPLTVSGADGSVRSRVRLDPTVSLRGMDGNALSPDGRRLLASTEHMDKALLVNVQTGKIASTLRITGGVGTVGAWAGPTAYFSPRDVSAPPGRRLEQETPSEASRGALVDLTTGKYRYFGRTFRIETTQASQAFGGYLS</sequence>
<keyword evidence="4" id="KW-1185">Reference proteome</keyword>
<proteinExistence type="predicted"/>
<protein>
    <recommendedName>
        <fullName evidence="5">WD40 repeat domain-containing protein</fullName>
    </recommendedName>
</protein>
<accession>A0A939P7R2</accession>
<feature type="region of interest" description="Disordered" evidence="1">
    <location>
        <begin position="61"/>
        <end position="90"/>
    </location>
</feature>
<gene>
    <name evidence="3" type="ORF">J4573_06495</name>
</gene>
<organism evidence="3 4">
    <name type="scientific">Actinomadura barringtoniae</name>
    <dbReference type="NCBI Taxonomy" id="1427535"/>
    <lineage>
        <taxon>Bacteria</taxon>
        <taxon>Bacillati</taxon>
        <taxon>Actinomycetota</taxon>
        <taxon>Actinomycetes</taxon>
        <taxon>Streptosporangiales</taxon>
        <taxon>Thermomonosporaceae</taxon>
        <taxon>Actinomadura</taxon>
    </lineage>
</organism>
<evidence type="ECO:0008006" key="5">
    <source>
        <dbReference type="Google" id="ProtNLM"/>
    </source>
</evidence>
<keyword evidence="2" id="KW-0472">Membrane</keyword>
<evidence type="ECO:0000256" key="1">
    <source>
        <dbReference type="SAM" id="MobiDB-lite"/>
    </source>
</evidence>
<evidence type="ECO:0000313" key="4">
    <source>
        <dbReference type="Proteomes" id="UP000669179"/>
    </source>
</evidence>
<keyword evidence="2" id="KW-1133">Transmembrane helix</keyword>
<evidence type="ECO:0000313" key="3">
    <source>
        <dbReference type="EMBL" id="MBO2446732.1"/>
    </source>
</evidence>
<feature type="compositionally biased region" description="Basic and acidic residues" evidence="1">
    <location>
        <begin position="61"/>
        <end position="72"/>
    </location>
</feature>
<dbReference type="InterPro" id="IPR011042">
    <property type="entry name" value="6-blade_b-propeller_TolB-like"/>
</dbReference>